<keyword evidence="2" id="KW-0812">Transmembrane</keyword>
<name>A0ABW2WPA6_9ACTN</name>
<organism evidence="4 5">
    <name type="scientific">Streptomyces flavalbus</name>
    <dbReference type="NCBI Taxonomy" id="2665155"/>
    <lineage>
        <taxon>Bacteria</taxon>
        <taxon>Bacillati</taxon>
        <taxon>Actinomycetota</taxon>
        <taxon>Actinomycetes</taxon>
        <taxon>Kitasatosporales</taxon>
        <taxon>Streptomycetaceae</taxon>
        <taxon>Streptomyces</taxon>
    </lineage>
</organism>
<feature type="transmembrane region" description="Helical" evidence="2">
    <location>
        <begin position="277"/>
        <end position="299"/>
    </location>
</feature>
<sequence length="410" mass="44953">MADRTAVPATSGSPQRPATLPSLTGLRFLAALLVFVYHTSYLVGPLRPDAPITFFADLDVAQPVADFFLPAGRIGVSFFFVLSGFVLAWSSTPGDRITAFYRRRVLKIYPNHIVTWALALWLFASTTPVEAWLSNLFLVHTFSNRADIAMSVNFPSWSLCAEVLFYALFPLFIVLVRRIKERALWLWAGGMVAGVAVMAAVTKAFMAGGAPSPFGDLTANQEWFGYAFPPPRLFEFVLGMILARIVAAGLWPRIGLLTSTALFCLGYWAALTVPDPYNFSLTTVVPIGMILCSAASSDLRGRNGLLGSRPMVWLGNVSFAFYLVQGIVVFYGRPEVLGTRTYDTLPAIGMLIVLFLANLLAAWLLYSLVEQPVMRRWSRSRKRPAPGTAPETAQQVPSQSKGPVRSGEVV</sequence>
<evidence type="ECO:0000256" key="1">
    <source>
        <dbReference type="SAM" id="MobiDB-lite"/>
    </source>
</evidence>
<dbReference type="PANTHER" id="PTHR23028:SF53">
    <property type="entry name" value="ACYL_TRANSF_3 DOMAIN-CONTAINING PROTEIN"/>
    <property type="match status" value="1"/>
</dbReference>
<evidence type="ECO:0000313" key="4">
    <source>
        <dbReference type="EMBL" id="MFD0319289.1"/>
    </source>
</evidence>
<feature type="transmembrane region" description="Helical" evidence="2">
    <location>
        <begin position="113"/>
        <end position="134"/>
    </location>
</feature>
<feature type="transmembrane region" description="Helical" evidence="2">
    <location>
        <begin position="311"/>
        <end position="332"/>
    </location>
</feature>
<comment type="caution">
    <text evidence="4">The sequence shown here is derived from an EMBL/GenBank/DDBJ whole genome shotgun (WGS) entry which is preliminary data.</text>
</comment>
<dbReference type="PANTHER" id="PTHR23028">
    <property type="entry name" value="ACETYLTRANSFERASE"/>
    <property type="match status" value="1"/>
</dbReference>
<evidence type="ECO:0000256" key="2">
    <source>
        <dbReference type="SAM" id="Phobius"/>
    </source>
</evidence>
<keyword evidence="2" id="KW-0472">Membrane</keyword>
<dbReference type="InterPro" id="IPR050879">
    <property type="entry name" value="Acyltransferase_3"/>
</dbReference>
<dbReference type="InterPro" id="IPR002656">
    <property type="entry name" value="Acyl_transf_3_dom"/>
</dbReference>
<feature type="transmembrane region" description="Helical" evidence="2">
    <location>
        <begin position="254"/>
        <end position="271"/>
    </location>
</feature>
<dbReference type="EMBL" id="JBHTEB010000001">
    <property type="protein sequence ID" value="MFD0319289.1"/>
    <property type="molecule type" value="Genomic_DNA"/>
</dbReference>
<feature type="transmembrane region" description="Helical" evidence="2">
    <location>
        <begin position="67"/>
        <end position="92"/>
    </location>
</feature>
<dbReference type="RefSeq" id="WP_381617672.1">
    <property type="nucleotide sequence ID" value="NZ_JBHTEB010000001.1"/>
</dbReference>
<reference evidence="5" key="1">
    <citation type="journal article" date="2019" name="Int. J. Syst. Evol. Microbiol.">
        <title>The Global Catalogue of Microorganisms (GCM) 10K type strain sequencing project: providing services to taxonomists for standard genome sequencing and annotation.</title>
        <authorList>
            <consortium name="The Broad Institute Genomics Platform"/>
            <consortium name="The Broad Institute Genome Sequencing Center for Infectious Disease"/>
            <person name="Wu L."/>
            <person name="Ma J."/>
        </authorList>
    </citation>
    <scope>NUCLEOTIDE SEQUENCE [LARGE SCALE GENOMIC DNA]</scope>
    <source>
        <strain evidence="5">CGMCC 4.7400</strain>
    </source>
</reference>
<protein>
    <submittedName>
        <fullName evidence="4">Acyltransferase family protein</fullName>
        <ecNumber evidence="4">2.3.-.-</ecNumber>
    </submittedName>
</protein>
<gene>
    <name evidence="4" type="ORF">ACFQZ6_34755</name>
</gene>
<feature type="transmembrane region" description="Helical" evidence="2">
    <location>
        <begin position="344"/>
        <end position="369"/>
    </location>
</feature>
<evidence type="ECO:0000313" key="5">
    <source>
        <dbReference type="Proteomes" id="UP001597023"/>
    </source>
</evidence>
<keyword evidence="5" id="KW-1185">Reference proteome</keyword>
<feature type="transmembrane region" description="Helical" evidence="2">
    <location>
        <begin position="154"/>
        <end position="176"/>
    </location>
</feature>
<dbReference type="EC" id="2.3.-.-" evidence="4"/>
<keyword evidence="4" id="KW-0012">Acyltransferase</keyword>
<feature type="compositionally biased region" description="Polar residues" evidence="1">
    <location>
        <begin position="391"/>
        <end position="401"/>
    </location>
</feature>
<proteinExistence type="predicted"/>
<accession>A0ABW2WPA6</accession>
<feature type="region of interest" description="Disordered" evidence="1">
    <location>
        <begin position="380"/>
        <end position="410"/>
    </location>
</feature>
<keyword evidence="4" id="KW-0808">Transferase</keyword>
<feature type="transmembrane region" description="Helical" evidence="2">
    <location>
        <begin position="26"/>
        <end position="47"/>
    </location>
</feature>
<evidence type="ECO:0000259" key="3">
    <source>
        <dbReference type="Pfam" id="PF01757"/>
    </source>
</evidence>
<dbReference type="Pfam" id="PF01757">
    <property type="entry name" value="Acyl_transf_3"/>
    <property type="match status" value="1"/>
</dbReference>
<feature type="domain" description="Acyltransferase 3" evidence="3">
    <location>
        <begin position="22"/>
        <end position="366"/>
    </location>
</feature>
<keyword evidence="2" id="KW-1133">Transmembrane helix</keyword>
<dbReference type="Proteomes" id="UP001597023">
    <property type="component" value="Unassembled WGS sequence"/>
</dbReference>
<feature type="transmembrane region" description="Helical" evidence="2">
    <location>
        <begin position="226"/>
        <end position="247"/>
    </location>
</feature>
<feature type="transmembrane region" description="Helical" evidence="2">
    <location>
        <begin position="183"/>
        <end position="206"/>
    </location>
</feature>
<dbReference type="GO" id="GO:0016746">
    <property type="term" value="F:acyltransferase activity"/>
    <property type="evidence" value="ECO:0007669"/>
    <property type="project" value="UniProtKB-KW"/>
</dbReference>